<keyword evidence="3" id="KW-0732">Signal</keyword>
<dbReference type="CDD" id="cd00118">
    <property type="entry name" value="LysM"/>
    <property type="match status" value="2"/>
</dbReference>
<name>A0AAV9UC26_9PEZI</name>
<dbReference type="SUPFAM" id="SSF54106">
    <property type="entry name" value="LysM domain"/>
    <property type="match status" value="1"/>
</dbReference>
<evidence type="ECO:0000256" key="2">
    <source>
        <dbReference type="ARBA" id="ARBA00023026"/>
    </source>
</evidence>
<dbReference type="PANTHER" id="PTHR34997">
    <property type="entry name" value="AM15"/>
    <property type="match status" value="1"/>
</dbReference>
<dbReference type="Pfam" id="PF01476">
    <property type="entry name" value="LysM"/>
    <property type="match status" value="1"/>
</dbReference>
<evidence type="ECO:0000313" key="5">
    <source>
        <dbReference type="EMBL" id="KAK6340018.1"/>
    </source>
</evidence>
<organism evidence="5 6">
    <name type="scientific">Orbilia blumenaviensis</name>
    <dbReference type="NCBI Taxonomy" id="1796055"/>
    <lineage>
        <taxon>Eukaryota</taxon>
        <taxon>Fungi</taxon>
        <taxon>Dikarya</taxon>
        <taxon>Ascomycota</taxon>
        <taxon>Pezizomycotina</taxon>
        <taxon>Orbiliomycetes</taxon>
        <taxon>Orbiliales</taxon>
        <taxon>Orbiliaceae</taxon>
        <taxon>Orbilia</taxon>
    </lineage>
</organism>
<sequence>MTSTSFLKRFSILGLAVAGGCHAAVPYGYARGVRDRGALVSPSLNRVHVMARDVSSGCSLWLTAVEGDTCDGILVASDITLEQLIEWNPSLEDGICDELLVPDTNYCVGHGQERMPLPDPTTPSPPNENAISTPAPIQQGMIKSCTNFHFVEPGQGCFDIIPMYDDLTIDQLYAWNPAIGKGCTTMWAETYICVGVEGASRVVPGITITSTVSITTRRPEKPTTTSKMIIVPEGTTRGCQKWGHVGIGDTCESILSRGGEVRTTIDELFLWNPSLGPDCSGLLEKTYICIRGPPSQTTSTMSTVTKVKPVRETPTLISPGMTKNCIMWALVRASDTCESIISRVKANNPQSRITVADLFRWNRSIKPTCSDLVRGNYICVLGPGLLVPPVQVDTSSTTIRLTTTTTLRRQTSTMTIKLPTTTTASSANPDSTPSPIQPGTVEGCKKWAYVKDGQTCNDIMGRFPGLTLDMLVTWNPAIGGACTGLWARTYVCVRA</sequence>
<accession>A0AAV9UC26</accession>
<dbReference type="PANTHER" id="PTHR34997:SF1">
    <property type="entry name" value="PEPTIDOGLYCAN-BINDING LYSIN DOMAIN"/>
    <property type="match status" value="1"/>
</dbReference>
<dbReference type="InterPro" id="IPR018392">
    <property type="entry name" value="LysM"/>
</dbReference>
<keyword evidence="2" id="KW-0843">Virulence</keyword>
<feature type="domain" description="LysM" evidence="4">
    <location>
        <begin position="446"/>
        <end position="493"/>
    </location>
</feature>
<dbReference type="EMBL" id="JAVHNS010000011">
    <property type="protein sequence ID" value="KAK6340018.1"/>
    <property type="molecule type" value="Genomic_DNA"/>
</dbReference>
<dbReference type="PROSITE" id="PS51782">
    <property type="entry name" value="LYSM"/>
    <property type="match status" value="3"/>
</dbReference>
<feature type="domain" description="LysM" evidence="4">
    <location>
        <begin position="327"/>
        <end position="380"/>
    </location>
</feature>
<evidence type="ECO:0000259" key="4">
    <source>
        <dbReference type="PROSITE" id="PS51782"/>
    </source>
</evidence>
<dbReference type="AlphaFoldDB" id="A0AAV9UC26"/>
<evidence type="ECO:0000256" key="3">
    <source>
        <dbReference type="SAM" id="SignalP"/>
    </source>
</evidence>
<feature type="domain" description="LysM" evidence="4">
    <location>
        <begin position="60"/>
        <end position="108"/>
    </location>
</feature>
<dbReference type="InterPro" id="IPR036779">
    <property type="entry name" value="LysM_dom_sf"/>
</dbReference>
<proteinExistence type="predicted"/>
<evidence type="ECO:0000313" key="6">
    <source>
        <dbReference type="Proteomes" id="UP001373714"/>
    </source>
</evidence>
<dbReference type="GO" id="GO:0008061">
    <property type="term" value="F:chitin binding"/>
    <property type="evidence" value="ECO:0007669"/>
    <property type="project" value="UniProtKB-KW"/>
</dbReference>
<gene>
    <name evidence="5" type="ORF">TWF730_001795</name>
</gene>
<keyword evidence="1" id="KW-0147">Chitin-binding</keyword>
<comment type="caution">
    <text evidence="5">The sequence shown here is derived from an EMBL/GenBank/DDBJ whole genome shotgun (WGS) entry which is preliminary data.</text>
</comment>
<dbReference type="Proteomes" id="UP001373714">
    <property type="component" value="Unassembled WGS sequence"/>
</dbReference>
<feature type="signal peptide" evidence="3">
    <location>
        <begin position="1"/>
        <end position="23"/>
    </location>
</feature>
<dbReference type="Gene3D" id="3.10.350.10">
    <property type="entry name" value="LysM domain"/>
    <property type="match status" value="5"/>
</dbReference>
<dbReference type="InterPro" id="IPR052210">
    <property type="entry name" value="LysM1-like"/>
</dbReference>
<evidence type="ECO:0000256" key="1">
    <source>
        <dbReference type="ARBA" id="ARBA00022669"/>
    </source>
</evidence>
<feature type="chain" id="PRO_5043384620" description="LysM domain-containing protein" evidence="3">
    <location>
        <begin position="24"/>
        <end position="495"/>
    </location>
</feature>
<keyword evidence="6" id="KW-1185">Reference proteome</keyword>
<reference evidence="5 6" key="1">
    <citation type="submission" date="2019-10" db="EMBL/GenBank/DDBJ databases">
        <authorList>
            <person name="Palmer J.M."/>
        </authorList>
    </citation>
    <scope>NUCLEOTIDE SEQUENCE [LARGE SCALE GENOMIC DNA]</scope>
    <source>
        <strain evidence="5 6">TWF730</strain>
    </source>
</reference>
<protein>
    <recommendedName>
        <fullName evidence="4">LysM domain-containing protein</fullName>
    </recommendedName>
</protein>